<dbReference type="Proteomes" id="UP000272942">
    <property type="component" value="Unassembled WGS sequence"/>
</dbReference>
<keyword evidence="2" id="KW-1185">Reference proteome</keyword>
<organism evidence="1 2">
    <name type="scientific">Echinostoma caproni</name>
    <dbReference type="NCBI Taxonomy" id="27848"/>
    <lineage>
        <taxon>Eukaryota</taxon>
        <taxon>Metazoa</taxon>
        <taxon>Spiralia</taxon>
        <taxon>Lophotrochozoa</taxon>
        <taxon>Platyhelminthes</taxon>
        <taxon>Trematoda</taxon>
        <taxon>Digenea</taxon>
        <taxon>Plagiorchiida</taxon>
        <taxon>Echinostomata</taxon>
        <taxon>Echinostomatoidea</taxon>
        <taxon>Echinostomatidae</taxon>
        <taxon>Echinostoma</taxon>
    </lineage>
</organism>
<reference evidence="1 2" key="1">
    <citation type="submission" date="2018-11" db="EMBL/GenBank/DDBJ databases">
        <authorList>
            <consortium name="Pathogen Informatics"/>
        </authorList>
    </citation>
    <scope>NUCLEOTIDE SEQUENCE [LARGE SCALE GENOMIC DNA]</scope>
    <source>
        <strain evidence="1 2">Egypt</strain>
    </source>
</reference>
<evidence type="ECO:0000313" key="2">
    <source>
        <dbReference type="Proteomes" id="UP000272942"/>
    </source>
</evidence>
<gene>
    <name evidence="1" type="ORF">ECPE_LOCUS2257</name>
</gene>
<accession>A0A3P8FJ11</accession>
<dbReference type="OrthoDB" id="5414888at2759"/>
<dbReference type="AlphaFoldDB" id="A0A3P8FJ11"/>
<dbReference type="EMBL" id="UZAN01039499">
    <property type="protein sequence ID" value="VDP65920.1"/>
    <property type="molecule type" value="Genomic_DNA"/>
</dbReference>
<sequence length="56" mass="6224">MEEQLAILDYLCDLADEHMVTELSEQNNHPKEAHSNPDVVLLDLSNSVSASMDVDP</sequence>
<protein>
    <submittedName>
        <fullName evidence="1">Uncharacterized protein</fullName>
    </submittedName>
</protein>
<name>A0A3P8FJ11_9TREM</name>
<proteinExistence type="predicted"/>
<evidence type="ECO:0000313" key="1">
    <source>
        <dbReference type="EMBL" id="VDP65920.1"/>
    </source>
</evidence>